<evidence type="ECO:0000313" key="2">
    <source>
        <dbReference type="EMBL" id="NML59986.1"/>
    </source>
</evidence>
<feature type="transmembrane region" description="Helical" evidence="1">
    <location>
        <begin position="80"/>
        <end position="101"/>
    </location>
</feature>
<feature type="transmembrane region" description="Helical" evidence="1">
    <location>
        <begin position="31"/>
        <end position="47"/>
    </location>
</feature>
<keyword evidence="3" id="KW-1185">Reference proteome</keyword>
<evidence type="ECO:0000313" key="3">
    <source>
        <dbReference type="Proteomes" id="UP000583752"/>
    </source>
</evidence>
<evidence type="ECO:0000256" key="1">
    <source>
        <dbReference type="SAM" id="Phobius"/>
    </source>
</evidence>
<proteinExistence type="predicted"/>
<dbReference type="AlphaFoldDB" id="A0A848HDT7"/>
<keyword evidence="1" id="KW-0472">Membrane</keyword>
<keyword evidence="1" id="KW-0812">Transmembrane</keyword>
<evidence type="ECO:0008006" key="4">
    <source>
        <dbReference type="Google" id="ProtNLM"/>
    </source>
</evidence>
<comment type="caution">
    <text evidence="2">The sequence shown here is derived from an EMBL/GenBank/DDBJ whole genome shotgun (WGS) entry which is preliminary data.</text>
</comment>
<dbReference type="Proteomes" id="UP000583752">
    <property type="component" value="Unassembled WGS sequence"/>
</dbReference>
<accession>A0A848HDT7</accession>
<feature type="transmembrane region" description="Helical" evidence="1">
    <location>
        <begin position="122"/>
        <end position="147"/>
    </location>
</feature>
<organism evidence="2 3">
    <name type="scientific">Massilia polaris</name>
    <dbReference type="NCBI Taxonomy" id="2728846"/>
    <lineage>
        <taxon>Bacteria</taxon>
        <taxon>Pseudomonadati</taxon>
        <taxon>Pseudomonadota</taxon>
        <taxon>Betaproteobacteria</taxon>
        <taxon>Burkholderiales</taxon>
        <taxon>Oxalobacteraceae</taxon>
        <taxon>Telluria group</taxon>
        <taxon>Massilia</taxon>
    </lineage>
</organism>
<name>A0A848HDT7_9BURK</name>
<dbReference type="EMBL" id="JABBGG010000001">
    <property type="protein sequence ID" value="NML59986.1"/>
    <property type="molecule type" value="Genomic_DNA"/>
</dbReference>
<feature type="transmembrane region" description="Helical" evidence="1">
    <location>
        <begin position="54"/>
        <end position="74"/>
    </location>
</feature>
<protein>
    <recommendedName>
        <fullName evidence="4">DNA gyrase subunit B</fullName>
    </recommendedName>
</protein>
<gene>
    <name evidence="2" type="ORF">HHL21_02570</name>
</gene>
<sequence length="185" mass="20447">MIDRRLLAVLAAVLTVLYPLAIWFGQGRVEPRWLAALLLLAALLRLPSLAISRVARWAAAGALALAMCAVWANALLPLKLYPVLVNAALLAAFGYSLTTPVSMVERFARMREPELPAAAVRYTWRVTQAWCAFFIVNGALAFGTAMWASDAVWSLYTGVIAYLLMGLLFAGEYLVRKRFKRLHHA</sequence>
<reference evidence="2 3" key="1">
    <citation type="submission" date="2020-04" db="EMBL/GenBank/DDBJ databases">
        <title>Massilia sp. RP-1-19 isolated from soil.</title>
        <authorList>
            <person name="Dahal R.H."/>
        </authorList>
    </citation>
    <scope>NUCLEOTIDE SEQUENCE [LARGE SCALE GENOMIC DNA]</scope>
    <source>
        <strain evidence="2 3">RP-1-19</strain>
    </source>
</reference>
<keyword evidence="1" id="KW-1133">Transmembrane helix</keyword>
<feature type="transmembrane region" description="Helical" evidence="1">
    <location>
        <begin position="153"/>
        <end position="175"/>
    </location>
</feature>